<protein>
    <recommendedName>
        <fullName evidence="6">Mid2 domain-containing protein</fullName>
    </recommendedName>
</protein>
<dbReference type="RefSeq" id="XP_003038667.1">
    <property type="nucleotide sequence ID" value="XM_003038621.1"/>
</dbReference>
<keyword evidence="2" id="KW-0472">Membrane</keyword>
<name>D8PQD8_SCHCM</name>
<feature type="region of interest" description="Disordered" evidence="1">
    <location>
        <begin position="77"/>
        <end position="102"/>
    </location>
</feature>
<dbReference type="Proteomes" id="UP000007431">
    <property type="component" value="Unassembled WGS sequence"/>
</dbReference>
<evidence type="ECO:0000313" key="5">
    <source>
        <dbReference type="Proteomes" id="UP000007431"/>
    </source>
</evidence>
<evidence type="ECO:0008006" key="6">
    <source>
        <dbReference type="Google" id="ProtNLM"/>
    </source>
</evidence>
<feature type="chain" id="PRO_5003120172" description="Mid2 domain-containing protein" evidence="3">
    <location>
        <begin position="21"/>
        <end position="312"/>
    </location>
</feature>
<dbReference type="AlphaFoldDB" id="D8PQD8"/>
<feature type="non-terminal residue" evidence="4">
    <location>
        <position position="312"/>
    </location>
</feature>
<feature type="compositionally biased region" description="Polar residues" evidence="1">
    <location>
        <begin position="91"/>
        <end position="102"/>
    </location>
</feature>
<dbReference type="VEuPathDB" id="FungiDB:SCHCODRAFT_02529484"/>
<dbReference type="HOGENOM" id="CLU_891844_0_0_1"/>
<evidence type="ECO:0000256" key="1">
    <source>
        <dbReference type="SAM" id="MobiDB-lite"/>
    </source>
</evidence>
<keyword evidence="3" id="KW-0732">Signal</keyword>
<organism evidence="5">
    <name type="scientific">Schizophyllum commune (strain H4-8 / FGSC 9210)</name>
    <name type="common">Split gill fungus</name>
    <dbReference type="NCBI Taxonomy" id="578458"/>
    <lineage>
        <taxon>Eukaryota</taxon>
        <taxon>Fungi</taxon>
        <taxon>Dikarya</taxon>
        <taxon>Basidiomycota</taxon>
        <taxon>Agaricomycotina</taxon>
        <taxon>Agaricomycetes</taxon>
        <taxon>Agaricomycetidae</taxon>
        <taxon>Agaricales</taxon>
        <taxon>Schizophyllaceae</taxon>
        <taxon>Schizophyllum</taxon>
    </lineage>
</organism>
<keyword evidence="2" id="KW-1133">Transmembrane helix</keyword>
<accession>D8PQD8</accession>
<gene>
    <name evidence="4" type="ORF">SCHCODRAFT_104023</name>
</gene>
<dbReference type="OrthoDB" id="2988143at2759"/>
<dbReference type="eggNOG" id="ENOG502T26Q">
    <property type="taxonomic scope" value="Eukaryota"/>
</dbReference>
<feature type="transmembrane region" description="Helical" evidence="2">
    <location>
        <begin position="166"/>
        <end position="187"/>
    </location>
</feature>
<proteinExistence type="predicted"/>
<dbReference type="OMA" id="IRMARDN"/>
<reference evidence="4 5" key="1">
    <citation type="journal article" date="2010" name="Nat. Biotechnol.">
        <title>Genome sequence of the model mushroom Schizophyllum commune.</title>
        <authorList>
            <person name="Ohm R.A."/>
            <person name="de Jong J.F."/>
            <person name="Lugones L.G."/>
            <person name="Aerts A."/>
            <person name="Kothe E."/>
            <person name="Stajich J.E."/>
            <person name="de Vries R.P."/>
            <person name="Record E."/>
            <person name="Levasseur A."/>
            <person name="Baker S.E."/>
            <person name="Bartholomew K.A."/>
            <person name="Coutinho P.M."/>
            <person name="Erdmann S."/>
            <person name="Fowler T.J."/>
            <person name="Gathman A.C."/>
            <person name="Lombard V."/>
            <person name="Henrissat B."/>
            <person name="Knabe N."/>
            <person name="Kuees U."/>
            <person name="Lilly W.W."/>
            <person name="Lindquist E."/>
            <person name="Lucas S."/>
            <person name="Magnuson J.K."/>
            <person name="Piumi F."/>
            <person name="Raudaskoski M."/>
            <person name="Salamov A."/>
            <person name="Schmutz J."/>
            <person name="Schwarze F.W.M.R."/>
            <person name="vanKuyk P.A."/>
            <person name="Horton J.S."/>
            <person name="Grigoriev I.V."/>
            <person name="Woesten H.A.B."/>
        </authorList>
    </citation>
    <scope>NUCLEOTIDE SEQUENCE [LARGE SCALE GENOMIC DNA]</scope>
    <source>
        <strain evidence="5">H4-8 / FGSC 9210</strain>
    </source>
</reference>
<evidence type="ECO:0000256" key="2">
    <source>
        <dbReference type="SAM" id="Phobius"/>
    </source>
</evidence>
<sequence length="312" mass="33184">MLFRSSWVFLLLFTSWTAYASPIYDPFDGILDGEQASASAVGGHLPTTAVSAVIASARSGSASASATISASGSLHSASASAKGTTDKDQSTTKSETAPVTTAITVDRGGTTHTYTDYHTSYRSHSLRAPSLTFTFSAPSYTPTPTKDAGSMATASETRAEAQQWKAIGVAVLSLAVVAVIVLGVYYWDKYRVVIRQIFCCGRKRGNDWAEQLEPEGNKAWEARIAGEDGHRYPTLGSLEEIEKAREKAGYGEAAGEKGQPAPAGGLPVPLHHGFEDSEHPLSPFFRRPSLRGQGQAPSTPRAVMMNPNTALL</sequence>
<dbReference type="GeneID" id="9584951"/>
<dbReference type="EMBL" id="GL377302">
    <property type="protein sequence ID" value="EFJ03765.1"/>
    <property type="molecule type" value="Genomic_DNA"/>
</dbReference>
<dbReference type="InParanoid" id="D8PQD8"/>
<feature type="signal peptide" evidence="3">
    <location>
        <begin position="1"/>
        <end position="20"/>
    </location>
</feature>
<evidence type="ECO:0000256" key="3">
    <source>
        <dbReference type="SAM" id="SignalP"/>
    </source>
</evidence>
<keyword evidence="2" id="KW-0812">Transmembrane</keyword>
<evidence type="ECO:0000313" key="4">
    <source>
        <dbReference type="EMBL" id="EFJ03765.1"/>
    </source>
</evidence>
<dbReference type="KEGG" id="scm:SCHCO_02529484"/>
<keyword evidence="5" id="KW-1185">Reference proteome</keyword>
<feature type="region of interest" description="Disordered" evidence="1">
    <location>
        <begin position="246"/>
        <end position="312"/>
    </location>
</feature>